<feature type="domain" description="Alginate lyase 2" evidence="2">
    <location>
        <begin position="26"/>
        <end position="234"/>
    </location>
</feature>
<keyword evidence="1" id="KW-0732">Signal</keyword>
<organism evidence="3 4">
    <name type="scientific">Rubripirellula lacrimiformis</name>
    <dbReference type="NCBI Taxonomy" id="1930273"/>
    <lineage>
        <taxon>Bacteria</taxon>
        <taxon>Pseudomonadati</taxon>
        <taxon>Planctomycetota</taxon>
        <taxon>Planctomycetia</taxon>
        <taxon>Pirellulales</taxon>
        <taxon>Pirellulaceae</taxon>
        <taxon>Rubripirellula</taxon>
    </lineage>
</organism>
<reference evidence="3 4" key="1">
    <citation type="submission" date="2019-02" db="EMBL/GenBank/DDBJ databases">
        <title>Deep-cultivation of Planctomycetes and their phenomic and genomic characterization uncovers novel biology.</title>
        <authorList>
            <person name="Wiegand S."/>
            <person name="Jogler M."/>
            <person name="Boedeker C."/>
            <person name="Pinto D."/>
            <person name="Vollmers J."/>
            <person name="Rivas-Marin E."/>
            <person name="Kohn T."/>
            <person name="Peeters S.H."/>
            <person name="Heuer A."/>
            <person name="Rast P."/>
            <person name="Oberbeckmann S."/>
            <person name="Bunk B."/>
            <person name="Jeske O."/>
            <person name="Meyerdierks A."/>
            <person name="Storesund J.E."/>
            <person name="Kallscheuer N."/>
            <person name="Luecker S."/>
            <person name="Lage O.M."/>
            <person name="Pohl T."/>
            <person name="Merkel B.J."/>
            <person name="Hornburger P."/>
            <person name="Mueller R.-W."/>
            <person name="Bruemmer F."/>
            <person name="Labrenz M."/>
            <person name="Spormann A.M."/>
            <person name="Op den Camp H."/>
            <person name="Overmann J."/>
            <person name="Amann R."/>
            <person name="Jetten M.S.M."/>
            <person name="Mascher T."/>
            <person name="Medema M.H."/>
            <person name="Devos D.P."/>
            <person name="Kaster A.-K."/>
            <person name="Ovreas L."/>
            <person name="Rohde M."/>
            <person name="Galperin M.Y."/>
            <person name="Jogler C."/>
        </authorList>
    </citation>
    <scope>NUCLEOTIDE SEQUENCE [LARGE SCALE GENOMIC DNA]</scope>
    <source>
        <strain evidence="3 4">K22_7</strain>
    </source>
</reference>
<name>A0A517N3R9_9BACT</name>
<dbReference type="InterPro" id="IPR014895">
    <property type="entry name" value="Alginate_lyase_2"/>
</dbReference>
<dbReference type="InterPro" id="IPR013320">
    <property type="entry name" value="ConA-like_dom_sf"/>
</dbReference>
<sequence length="236" mass="26369" precursor="true">MRHWILLCLLVTSSTAIADELPAKVLDLSDWMLTLPEDTDRPGKPDEIKQTELETFSDPRYFFAAPTGGVVFRAHCGGATTKGSSFPRCELREMADAKNRAGWDTGGETVHTMTMKVAIAKTPPVKQHVVCAQIHDADDDLMMIRLEGTKLFIERNDVGDVMLDRKYKLGSPIELKIQAADGHVKVWHDGDLKMDWKVSRKGCYFKAGCYTQSNTQRGDDADSYAEVVIYDLNVRG</sequence>
<proteinExistence type="predicted"/>
<dbReference type="AlphaFoldDB" id="A0A517N3R9"/>
<dbReference type="OrthoDB" id="273319at2"/>
<protein>
    <submittedName>
        <fullName evidence="3">Alginate lyase</fullName>
        <ecNumber evidence="3">4.2.2.3</ecNumber>
    </submittedName>
</protein>
<evidence type="ECO:0000259" key="2">
    <source>
        <dbReference type="Pfam" id="PF08787"/>
    </source>
</evidence>
<dbReference type="EMBL" id="CP036525">
    <property type="protein sequence ID" value="QDT01790.1"/>
    <property type="molecule type" value="Genomic_DNA"/>
</dbReference>
<keyword evidence="4" id="KW-1185">Reference proteome</keyword>
<evidence type="ECO:0000313" key="3">
    <source>
        <dbReference type="EMBL" id="QDT01790.1"/>
    </source>
</evidence>
<gene>
    <name evidence="3" type="primary">alyA</name>
    <name evidence="3" type="ORF">K227x_01580</name>
</gene>
<dbReference type="RefSeq" id="WP_145167584.1">
    <property type="nucleotide sequence ID" value="NZ_CP036525.1"/>
</dbReference>
<dbReference type="KEGG" id="rlc:K227x_01580"/>
<accession>A0A517N3R9</accession>
<dbReference type="EC" id="4.2.2.3" evidence="3"/>
<dbReference type="SUPFAM" id="SSF49899">
    <property type="entry name" value="Concanavalin A-like lectins/glucanases"/>
    <property type="match status" value="1"/>
</dbReference>
<evidence type="ECO:0000256" key="1">
    <source>
        <dbReference type="SAM" id="SignalP"/>
    </source>
</evidence>
<evidence type="ECO:0000313" key="4">
    <source>
        <dbReference type="Proteomes" id="UP000318538"/>
    </source>
</evidence>
<dbReference type="Gene3D" id="2.60.120.200">
    <property type="match status" value="1"/>
</dbReference>
<feature type="chain" id="PRO_5021784612" evidence="1">
    <location>
        <begin position="19"/>
        <end position="236"/>
    </location>
</feature>
<dbReference type="GO" id="GO:0045135">
    <property type="term" value="F:poly(beta-D-mannuronate) lyase activity"/>
    <property type="evidence" value="ECO:0007669"/>
    <property type="project" value="UniProtKB-EC"/>
</dbReference>
<dbReference type="Proteomes" id="UP000318538">
    <property type="component" value="Chromosome"/>
</dbReference>
<keyword evidence="3" id="KW-0456">Lyase</keyword>
<feature type="signal peptide" evidence="1">
    <location>
        <begin position="1"/>
        <end position="18"/>
    </location>
</feature>
<dbReference type="Pfam" id="PF08787">
    <property type="entry name" value="Alginate_lyase2"/>
    <property type="match status" value="1"/>
</dbReference>